<dbReference type="SUPFAM" id="SSF54631">
    <property type="entry name" value="CBS-domain pair"/>
    <property type="match status" value="1"/>
</dbReference>
<dbReference type="EMBL" id="JACHEJ010000011">
    <property type="protein sequence ID" value="MBB6181568.1"/>
    <property type="molecule type" value="Genomic_DNA"/>
</dbReference>
<dbReference type="SMART" id="SM00116">
    <property type="entry name" value="CBS"/>
    <property type="match status" value="2"/>
</dbReference>
<dbReference type="Pfam" id="PF00571">
    <property type="entry name" value="CBS"/>
    <property type="match status" value="2"/>
</dbReference>
<reference evidence="4 5" key="1">
    <citation type="submission" date="2020-08" db="EMBL/GenBank/DDBJ databases">
        <title>Genomic Encyclopedia of Type Strains, Phase IV (KMG-IV): sequencing the most valuable type-strain genomes for metagenomic binning, comparative biology and taxonomic classification.</title>
        <authorList>
            <person name="Goeker M."/>
        </authorList>
    </citation>
    <scope>NUCLEOTIDE SEQUENCE [LARGE SCALE GENOMIC DNA]</scope>
    <source>
        <strain evidence="4 5">DSM 102134</strain>
    </source>
</reference>
<dbReference type="Gene3D" id="3.10.580.10">
    <property type="entry name" value="CBS-domain"/>
    <property type="match status" value="1"/>
</dbReference>
<evidence type="ECO:0000313" key="5">
    <source>
        <dbReference type="Proteomes" id="UP000535501"/>
    </source>
</evidence>
<organism evidence="4 5">
    <name type="scientific">Pseudorhizobium flavum</name>
    <dbReference type="NCBI Taxonomy" id="1335061"/>
    <lineage>
        <taxon>Bacteria</taxon>
        <taxon>Pseudomonadati</taxon>
        <taxon>Pseudomonadota</taxon>
        <taxon>Alphaproteobacteria</taxon>
        <taxon>Hyphomicrobiales</taxon>
        <taxon>Rhizobiaceae</taxon>
        <taxon>Rhizobium/Agrobacterium group</taxon>
        <taxon>Pseudorhizobium</taxon>
    </lineage>
</organism>
<dbReference type="AlphaFoldDB" id="A0A7W9Z018"/>
<evidence type="ECO:0000259" key="3">
    <source>
        <dbReference type="PROSITE" id="PS51371"/>
    </source>
</evidence>
<evidence type="ECO:0000256" key="1">
    <source>
        <dbReference type="ARBA" id="ARBA00023122"/>
    </source>
</evidence>
<dbReference type="Proteomes" id="UP000535501">
    <property type="component" value="Unassembled WGS sequence"/>
</dbReference>
<evidence type="ECO:0000256" key="2">
    <source>
        <dbReference type="PROSITE-ProRule" id="PRU00703"/>
    </source>
</evidence>
<feature type="domain" description="CBS" evidence="3">
    <location>
        <begin position="76"/>
        <end position="133"/>
    </location>
</feature>
<protein>
    <submittedName>
        <fullName evidence="4">CBS domain-containing protein</fullName>
    </submittedName>
</protein>
<gene>
    <name evidence="4" type="ORF">HNQ75_003556</name>
</gene>
<dbReference type="PANTHER" id="PTHR43080">
    <property type="entry name" value="CBS DOMAIN-CONTAINING PROTEIN CBSX3, MITOCHONDRIAL"/>
    <property type="match status" value="1"/>
</dbReference>
<proteinExistence type="predicted"/>
<name>A0A7W9Z018_9HYPH</name>
<keyword evidence="1 2" id="KW-0129">CBS domain</keyword>
<comment type="caution">
    <text evidence="4">The sequence shown here is derived from an EMBL/GenBank/DDBJ whole genome shotgun (WGS) entry which is preliminary data.</text>
</comment>
<keyword evidence="5" id="KW-1185">Reference proteome</keyword>
<dbReference type="CDD" id="cd02205">
    <property type="entry name" value="CBS_pair_SF"/>
    <property type="match status" value="1"/>
</dbReference>
<dbReference type="PANTHER" id="PTHR43080:SF2">
    <property type="entry name" value="CBS DOMAIN-CONTAINING PROTEIN"/>
    <property type="match status" value="1"/>
</dbReference>
<accession>A0A7W9Z018</accession>
<feature type="domain" description="CBS" evidence="3">
    <location>
        <begin position="10"/>
        <end position="67"/>
    </location>
</feature>
<dbReference type="InterPro" id="IPR051257">
    <property type="entry name" value="Diverse_CBS-Domain"/>
</dbReference>
<dbReference type="InterPro" id="IPR000644">
    <property type="entry name" value="CBS_dom"/>
</dbReference>
<dbReference type="InterPro" id="IPR046342">
    <property type="entry name" value="CBS_dom_sf"/>
</dbReference>
<dbReference type="RefSeq" id="WP_077548884.1">
    <property type="nucleotide sequence ID" value="NZ_JACHEJ010000011.1"/>
</dbReference>
<sequence length="147" mass="15623">MLVDRLLADASSRLIAIPEDAPVTEAALLLGNNRSDMVVVCDSQGVLAGVVTKSDVVAQISHCCGSSCTMGVAAVMTKAVADCSPGDRLNEVWQAMKDKKLKNVPVVDAQRRPLGVLAAPDVLQALMGEVEQEEALLRDYVMCIGYH</sequence>
<dbReference type="PROSITE" id="PS51371">
    <property type="entry name" value="CBS"/>
    <property type="match status" value="2"/>
</dbReference>
<evidence type="ECO:0000313" key="4">
    <source>
        <dbReference type="EMBL" id="MBB6181568.1"/>
    </source>
</evidence>